<sequence>MDASSDVGDSLSIYAMWMMVLYLTNVWKLNFTQAARRIRSKTVCSSNWHRSIDGFCRTVLYYCWILENSVAFLLIDQVGPSMITYTTHFAVGVMGLGNICCVLLVYAAGKISEMHGKPSWFQETLNKSRVPPPAANLPILQQTPPASAPGLTTTDNGGGPGSRGWARVAVKKGVFQRQPETARIASDGWVKSQQLSGKSIEKPLVSFTGVRNMGKASRDKRVIEFVYVLISFYHFWGSLMLDSEDVWIYSQDIYYRKAKEEGWRARSAFKLLQIDEEFNIFDGISLLMILKLISFHPYRVKHVVDLCAAPGSWSQKQGTMASMQKHLTWPSSTLERHCFLTFHPRIQTSAPIGWQDLGRLRLCLHP</sequence>
<reference evidence="7 8" key="1">
    <citation type="submission" date="2019-07" db="EMBL/GenBank/DDBJ databases">
        <title>De Novo Assembly of kiwifruit Actinidia rufa.</title>
        <authorList>
            <person name="Sugita-Konishi S."/>
            <person name="Sato K."/>
            <person name="Mori E."/>
            <person name="Abe Y."/>
            <person name="Kisaki G."/>
            <person name="Hamano K."/>
            <person name="Suezawa K."/>
            <person name="Otani M."/>
            <person name="Fukuda T."/>
            <person name="Manabe T."/>
            <person name="Gomi K."/>
            <person name="Tabuchi M."/>
            <person name="Akimitsu K."/>
            <person name="Kataoka I."/>
        </authorList>
    </citation>
    <scope>NUCLEOTIDE SEQUENCE [LARGE SCALE GENOMIC DNA]</scope>
    <source>
        <strain evidence="8">cv. Fuchu</strain>
    </source>
</reference>
<keyword evidence="5" id="KW-0812">Transmembrane</keyword>
<keyword evidence="5" id="KW-1133">Transmembrane helix</keyword>
<dbReference type="EMBL" id="BJWL01000008">
    <property type="protein sequence ID" value="GFY93188.1"/>
    <property type="molecule type" value="Genomic_DNA"/>
</dbReference>
<dbReference type="SUPFAM" id="SSF53335">
    <property type="entry name" value="S-adenosyl-L-methionine-dependent methyltransferases"/>
    <property type="match status" value="1"/>
</dbReference>
<evidence type="ECO:0000256" key="5">
    <source>
        <dbReference type="SAM" id="Phobius"/>
    </source>
</evidence>
<keyword evidence="2 7" id="KW-0808">Transferase</keyword>
<gene>
    <name evidence="7" type="ORF">Acr_08g0015840</name>
</gene>
<evidence type="ECO:0000256" key="1">
    <source>
        <dbReference type="ARBA" id="ARBA00022603"/>
    </source>
</evidence>
<keyword evidence="5" id="KW-0472">Membrane</keyword>
<keyword evidence="8" id="KW-1185">Reference proteome</keyword>
<comment type="caution">
    <text evidence="7">The sequence shown here is derived from an EMBL/GenBank/DDBJ whole genome shotgun (WGS) entry which is preliminary data.</text>
</comment>
<dbReference type="GO" id="GO:0030488">
    <property type="term" value="P:tRNA methylation"/>
    <property type="evidence" value="ECO:0007669"/>
    <property type="project" value="TreeGrafter"/>
</dbReference>
<dbReference type="Gene3D" id="3.40.50.150">
    <property type="entry name" value="Vaccinia Virus protein VP39"/>
    <property type="match status" value="1"/>
</dbReference>
<feature type="region of interest" description="Disordered" evidence="4">
    <location>
        <begin position="143"/>
        <end position="162"/>
    </location>
</feature>
<evidence type="ECO:0000256" key="3">
    <source>
        <dbReference type="ARBA" id="ARBA00022691"/>
    </source>
</evidence>
<protein>
    <submittedName>
        <fullName evidence="7">S-adenosyl-L-methionine-dependent methyltransferases superfamily protein</fullName>
    </submittedName>
</protein>
<dbReference type="InterPro" id="IPR050082">
    <property type="entry name" value="RNA_methyltr_RlmE"/>
</dbReference>
<feature type="transmembrane region" description="Helical" evidence="5">
    <location>
        <begin position="87"/>
        <end position="108"/>
    </location>
</feature>
<evidence type="ECO:0000313" key="7">
    <source>
        <dbReference type="EMBL" id="GFY93188.1"/>
    </source>
</evidence>
<feature type="domain" description="Ribosomal RNA methyltransferase FtsJ" evidence="6">
    <location>
        <begin position="263"/>
        <end position="315"/>
    </location>
</feature>
<evidence type="ECO:0000313" key="8">
    <source>
        <dbReference type="Proteomes" id="UP000585474"/>
    </source>
</evidence>
<keyword evidence="3" id="KW-0949">S-adenosyl-L-methionine</keyword>
<dbReference type="AlphaFoldDB" id="A0A7J0F3B7"/>
<accession>A0A7J0F3B7</accession>
<keyword evidence="1 7" id="KW-0489">Methyltransferase</keyword>
<name>A0A7J0F3B7_9ERIC</name>
<feature type="transmembrane region" description="Helical" evidence="5">
    <location>
        <begin position="222"/>
        <end position="241"/>
    </location>
</feature>
<evidence type="ECO:0000256" key="2">
    <source>
        <dbReference type="ARBA" id="ARBA00022679"/>
    </source>
</evidence>
<evidence type="ECO:0000256" key="4">
    <source>
        <dbReference type="SAM" id="MobiDB-lite"/>
    </source>
</evidence>
<dbReference type="Pfam" id="PF01728">
    <property type="entry name" value="FtsJ"/>
    <property type="match status" value="1"/>
</dbReference>
<feature type="transmembrane region" description="Helical" evidence="5">
    <location>
        <begin position="12"/>
        <end position="31"/>
    </location>
</feature>
<dbReference type="InterPro" id="IPR029063">
    <property type="entry name" value="SAM-dependent_MTases_sf"/>
</dbReference>
<feature type="compositionally biased region" description="Polar residues" evidence="4">
    <location>
        <begin position="143"/>
        <end position="155"/>
    </location>
</feature>
<dbReference type="OrthoDB" id="289250at2759"/>
<organism evidence="7 8">
    <name type="scientific">Actinidia rufa</name>
    <dbReference type="NCBI Taxonomy" id="165716"/>
    <lineage>
        <taxon>Eukaryota</taxon>
        <taxon>Viridiplantae</taxon>
        <taxon>Streptophyta</taxon>
        <taxon>Embryophyta</taxon>
        <taxon>Tracheophyta</taxon>
        <taxon>Spermatophyta</taxon>
        <taxon>Magnoliopsida</taxon>
        <taxon>eudicotyledons</taxon>
        <taxon>Gunneridae</taxon>
        <taxon>Pentapetalae</taxon>
        <taxon>asterids</taxon>
        <taxon>Ericales</taxon>
        <taxon>Actinidiaceae</taxon>
        <taxon>Actinidia</taxon>
    </lineage>
</organism>
<dbReference type="PANTHER" id="PTHR10920">
    <property type="entry name" value="RIBOSOMAL RNA METHYLTRANSFERASE"/>
    <property type="match status" value="1"/>
</dbReference>
<dbReference type="InterPro" id="IPR002877">
    <property type="entry name" value="RNA_MeTrfase_FtsJ_dom"/>
</dbReference>
<proteinExistence type="predicted"/>
<feature type="transmembrane region" description="Helical" evidence="5">
    <location>
        <begin position="59"/>
        <end position="75"/>
    </location>
</feature>
<evidence type="ECO:0000259" key="6">
    <source>
        <dbReference type="Pfam" id="PF01728"/>
    </source>
</evidence>
<dbReference type="GO" id="GO:0005737">
    <property type="term" value="C:cytoplasm"/>
    <property type="evidence" value="ECO:0007669"/>
    <property type="project" value="TreeGrafter"/>
</dbReference>
<dbReference type="Proteomes" id="UP000585474">
    <property type="component" value="Unassembled WGS sequence"/>
</dbReference>
<dbReference type="GO" id="GO:0002181">
    <property type="term" value="P:cytoplasmic translation"/>
    <property type="evidence" value="ECO:0007669"/>
    <property type="project" value="TreeGrafter"/>
</dbReference>
<dbReference type="PANTHER" id="PTHR10920:SF12">
    <property type="entry name" value="TRNA (CYTIDINE(32)_GUANOSINE(34)-2'-O)-METHYLTRANSFERASE-RELATED"/>
    <property type="match status" value="1"/>
</dbReference>
<dbReference type="GO" id="GO:0008175">
    <property type="term" value="F:tRNA methyltransferase activity"/>
    <property type="evidence" value="ECO:0007669"/>
    <property type="project" value="TreeGrafter"/>
</dbReference>